<feature type="region of interest" description="Disordered" evidence="1">
    <location>
        <begin position="24"/>
        <end position="43"/>
    </location>
</feature>
<dbReference type="AlphaFoldDB" id="X6PER6"/>
<sequence length="232" mass="27730">MEQLNCTSTFFYVPANQCYLEHEKDKGREQTQKKKKKKKSKRLTANTLSCEMKNRLNQKQPQGYIPRQTKTLSNKELTTQTKVLPSNKELTAYWSEFDKKYVRTTDPINKKDWWGRSEQHLSEKEQMPVRVRAEKEISKAREEWIEREFSNRNRSLWPDSHHVDANNCIIYVDTRPDKIAWHPPSSALCNWKNNAIFWHSMHGTMVGKNFRDSGLICVYIYVYIFTYNLFMY</sequence>
<accession>X6PER6</accession>
<dbReference type="Proteomes" id="UP000023152">
    <property type="component" value="Unassembled WGS sequence"/>
</dbReference>
<keyword evidence="2" id="KW-1133">Transmembrane helix</keyword>
<name>X6PER6_RETFI</name>
<comment type="caution">
    <text evidence="3">The sequence shown here is derived from an EMBL/GenBank/DDBJ whole genome shotgun (WGS) entry which is preliminary data.</text>
</comment>
<keyword evidence="4" id="KW-1185">Reference proteome</keyword>
<evidence type="ECO:0000313" key="3">
    <source>
        <dbReference type="EMBL" id="ETO36177.1"/>
    </source>
</evidence>
<reference evidence="3 4" key="1">
    <citation type="journal article" date="2013" name="Curr. Biol.">
        <title>The Genome of the Foraminiferan Reticulomyxa filosa.</title>
        <authorList>
            <person name="Glockner G."/>
            <person name="Hulsmann N."/>
            <person name="Schleicher M."/>
            <person name="Noegel A.A."/>
            <person name="Eichinger L."/>
            <person name="Gallinger C."/>
            <person name="Pawlowski J."/>
            <person name="Sierra R."/>
            <person name="Euteneuer U."/>
            <person name="Pillet L."/>
            <person name="Moustafa A."/>
            <person name="Platzer M."/>
            <person name="Groth M."/>
            <person name="Szafranski K."/>
            <person name="Schliwa M."/>
        </authorList>
    </citation>
    <scope>NUCLEOTIDE SEQUENCE [LARGE SCALE GENOMIC DNA]</scope>
</reference>
<evidence type="ECO:0000313" key="4">
    <source>
        <dbReference type="Proteomes" id="UP000023152"/>
    </source>
</evidence>
<feature type="non-terminal residue" evidence="3">
    <location>
        <position position="232"/>
    </location>
</feature>
<evidence type="ECO:0000256" key="2">
    <source>
        <dbReference type="SAM" id="Phobius"/>
    </source>
</evidence>
<dbReference type="EMBL" id="ASPP01000929">
    <property type="protein sequence ID" value="ETO36177.1"/>
    <property type="molecule type" value="Genomic_DNA"/>
</dbReference>
<feature type="transmembrane region" description="Helical" evidence="2">
    <location>
        <begin position="213"/>
        <end position="230"/>
    </location>
</feature>
<keyword evidence="2" id="KW-0812">Transmembrane</keyword>
<feature type="compositionally biased region" description="Basic residues" evidence="1">
    <location>
        <begin position="33"/>
        <end position="42"/>
    </location>
</feature>
<gene>
    <name evidence="3" type="ORF">RFI_00882</name>
</gene>
<proteinExistence type="predicted"/>
<keyword evidence="2" id="KW-0472">Membrane</keyword>
<evidence type="ECO:0000256" key="1">
    <source>
        <dbReference type="SAM" id="MobiDB-lite"/>
    </source>
</evidence>
<organism evidence="3 4">
    <name type="scientific">Reticulomyxa filosa</name>
    <dbReference type="NCBI Taxonomy" id="46433"/>
    <lineage>
        <taxon>Eukaryota</taxon>
        <taxon>Sar</taxon>
        <taxon>Rhizaria</taxon>
        <taxon>Retaria</taxon>
        <taxon>Foraminifera</taxon>
        <taxon>Monothalamids</taxon>
        <taxon>Reticulomyxidae</taxon>
        <taxon>Reticulomyxa</taxon>
    </lineage>
</organism>
<protein>
    <submittedName>
        <fullName evidence="3">Uncharacterized protein</fullName>
    </submittedName>
</protein>